<feature type="transmembrane region" description="Helical" evidence="6">
    <location>
        <begin position="383"/>
        <end position="401"/>
    </location>
</feature>
<keyword evidence="4 6" id="KW-1133">Transmembrane helix</keyword>
<keyword evidence="2" id="KW-1003">Cell membrane</keyword>
<feature type="transmembrane region" description="Helical" evidence="6">
    <location>
        <begin position="407"/>
        <end position="429"/>
    </location>
</feature>
<accession>A0AA40VR54</accession>
<feature type="transmembrane region" description="Helical" evidence="6">
    <location>
        <begin position="352"/>
        <end position="371"/>
    </location>
</feature>
<reference evidence="7" key="1">
    <citation type="submission" date="2019-07" db="EMBL/GenBank/DDBJ databases">
        <title>Toxilogical consequences of a new and cryptic species of cyanobacteria (Komarekiella delphini-convector) recovered from the epidermis of a bottlenose dolphin and 1500 ft. in the air.</title>
        <authorList>
            <person name="Brown A.O."/>
            <person name="Dvorak P."/>
            <person name="Villanueva C.D."/>
            <person name="Foss A.J."/>
            <person name="Garvey A.D."/>
            <person name="Gibson Q.A."/>
            <person name="Johansen J.R."/>
            <person name="Casamatta D.A."/>
        </authorList>
    </citation>
    <scope>NUCLEOTIDE SEQUENCE</scope>
    <source>
        <strain evidence="7">SJRDD-AB1</strain>
    </source>
</reference>
<feature type="transmembrane region" description="Helical" evidence="6">
    <location>
        <begin position="311"/>
        <end position="332"/>
    </location>
</feature>
<dbReference type="PANTHER" id="PTHR30250:SF11">
    <property type="entry name" value="O-ANTIGEN TRANSPORTER-RELATED"/>
    <property type="match status" value="1"/>
</dbReference>
<proteinExistence type="predicted"/>
<feature type="transmembrane region" description="Helical" evidence="6">
    <location>
        <begin position="48"/>
        <end position="67"/>
    </location>
</feature>
<keyword evidence="3 6" id="KW-0812">Transmembrane</keyword>
<keyword evidence="8" id="KW-1185">Reference proteome</keyword>
<evidence type="ECO:0000256" key="3">
    <source>
        <dbReference type="ARBA" id="ARBA00022692"/>
    </source>
</evidence>
<comment type="subcellular location">
    <subcellularLocation>
        <location evidence="1">Cell membrane</location>
        <topology evidence="1">Multi-pass membrane protein</topology>
    </subcellularLocation>
</comment>
<evidence type="ECO:0000256" key="5">
    <source>
        <dbReference type="ARBA" id="ARBA00023136"/>
    </source>
</evidence>
<feature type="transmembrane region" description="Helical" evidence="6">
    <location>
        <begin position="116"/>
        <end position="138"/>
    </location>
</feature>
<keyword evidence="5 6" id="KW-0472">Membrane</keyword>
<dbReference type="InterPro" id="IPR050833">
    <property type="entry name" value="Poly_Biosynth_Transport"/>
</dbReference>
<comment type="caution">
    <text evidence="7">The sequence shown here is derived from an EMBL/GenBank/DDBJ whole genome shotgun (WGS) entry which is preliminary data.</text>
</comment>
<evidence type="ECO:0000313" key="7">
    <source>
        <dbReference type="EMBL" id="MBD6616770.1"/>
    </source>
</evidence>
<feature type="transmembrane region" description="Helical" evidence="6">
    <location>
        <begin position="174"/>
        <end position="192"/>
    </location>
</feature>
<dbReference type="Proteomes" id="UP001165986">
    <property type="component" value="Unassembled WGS sequence"/>
</dbReference>
<gene>
    <name evidence="7" type="ORF">FNW02_13260</name>
</gene>
<dbReference type="AlphaFoldDB" id="A0AA40VR54"/>
<evidence type="ECO:0000256" key="2">
    <source>
        <dbReference type="ARBA" id="ARBA00022475"/>
    </source>
</evidence>
<dbReference type="PANTHER" id="PTHR30250">
    <property type="entry name" value="PST FAMILY PREDICTED COLANIC ACID TRANSPORTER"/>
    <property type="match status" value="1"/>
</dbReference>
<feature type="transmembrane region" description="Helical" evidence="6">
    <location>
        <begin position="20"/>
        <end position="42"/>
    </location>
</feature>
<name>A0AA40VR54_9NOST</name>
<organism evidence="7 8">
    <name type="scientific">Komarekiella delphini-convector SJRDD-AB1</name>
    <dbReference type="NCBI Taxonomy" id="2593771"/>
    <lineage>
        <taxon>Bacteria</taxon>
        <taxon>Bacillati</taxon>
        <taxon>Cyanobacteriota</taxon>
        <taxon>Cyanophyceae</taxon>
        <taxon>Nostocales</taxon>
        <taxon>Nostocaceae</taxon>
        <taxon>Komarekiella</taxon>
        <taxon>Komarekiella delphini-convector</taxon>
    </lineage>
</organism>
<dbReference type="EMBL" id="VJXY01000012">
    <property type="protein sequence ID" value="MBD6616770.1"/>
    <property type="molecule type" value="Genomic_DNA"/>
</dbReference>
<evidence type="ECO:0000256" key="6">
    <source>
        <dbReference type="SAM" id="Phobius"/>
    </source>
</evidence>
<dbReference type="InterPro" id="IPR002797">
    <property type="entry name" value="Polysacc_synth"/>
</dbReference>
<evidence type="ECO:0000313" key="8">
    <source>
        <dbReference type="Proteomes" id="UP001165986"/>
    </source>
</evidence>
<evidence type="ECO:0000256" key="4">
    <source>
        <dbReference type="ARBA" id="ARBA00022989"/>
    </source>
</evidence>
<dbReference type="Pfam" id="PF01943">
    <property type="entry name" value="Polysacc_synt"/>
    <property type="match status" value="1"/>
</dbReference>
<feature type="transmembrane region" description="Helical" evidence="6">
    <location>
        <begin position="270"/>
        <end position="290"/>
    </location>
</feature>
<protein>
    <submittedName>
        <fullName evidence="7">Oligosaccharide flippase family protein</fullName>
    </submittedName>
</protein>
<feature type="transmembrane region" description="Helical" evidence="6">
    <location>
        <begin position="234"/>
        <end position="250"/>
    </location>
</feature>
<evidence type="ECO:0000256" key="1">
    <source>
        <dbReference type="ARBA" id="ARBA00004651"/>
    </source>
</evidence>
<feature type="transmembrane region" description="Helical" evidence="6">
    <location>
        <begin position="150"/>
        <end position="168"/>
    </location>
</feature>
<feature type="transmembrane region" description="Helical" evidence="6">
    <location>
        <begin position="87"/>
        <end position="110"/>
    </location>
</feature>
<dbReference type="GO" id="GO:0005886">
    <property type="term" value="C:plasma membrane"/>
    <property type="evidence" value="ECO:0007669"/>
    <property type="project" value="UniProtKB-SubCell"/>
</dbReference>
<sequence>MTLKSVQNSQPLSLRRNFYWTFAGNMIYAGCQWGMLVVLAKLGTPEMVGRFTLGLAVTAPIILFSNLNLRAVQATDAKQQYRFGDYLLLRLITIVLAVVVIVGLTFVGGYRGETALVILVIGLAKGIESISDVFYGLLQQRERMDRIAKSMIFKGLLSLIALGGAVFITKSVAWGTVGLAFVWLFILIVYDIPISVKLIGVNSLQACLTLVREFFKMPIGRSPRQIDTKTLKELLWLTLPLGFVMMLISLQTNIPRYFIERFLGERELGIFAAIAYLQLVGITVVLALGQSATPRLAKYYASGDRSLFKNLLLKLIGVGVILGAVGVLLALVVGQEILTILYKPEYARYSSLFVGVMIAAGIGYIGSYLNFGITATRAFERFTIPYLLLTLLTVATSWLLIPNFGLVGAVWTLCIISIAGCLTSTFILIKIR</sequence>
<dbReference type="RefSeq" id="WP_191758002.1">
    <property type="nucleotide sequence ID" value="NZ_VJXY01000012.1"/>
</dbReference>